<reference evidence="2 3" key="1">
    <citation type="submission" date="2019-06" db="EMBL/GenBank/DDBJ databases">
        <title>Whole genome sequence for Rhodospirillaceae sp. R148.</title>
        <authorList>
            <person name="Wang G."/>
        </authorList>
    </citation>
    <scope>NUCLEOTIDE SEQUENCE [LARGE SCALE GENOMIC DNA]</scope>
    <source>
        <strain evidence="2 3">R148</strain>
    </source>
</reference>
<sequence>MAPKSRRPDASLIDELFRAPYRFGFFQAVRLLEAAKRIPLRRKGAKGGEDARSPNSGAVGEDVPPGSEAVRFRALPALHFPPSEISKIVQPKLESKSGGAGEKPAPPPEMTVGFMGLTGPSGVLPPHYTETVIRETRGKNLALRDFFDLFNHRLISLFLRAWEKYRLPQVYERAGRDREDPVTSSLYAMIGFGESSLRKRLAFDDQLLLHYGGHLSHSPPSAVALEALLSDFFERKVEIDQFQGRWLTLAEDECTSLPANPHMDPGFCRLGVDAVVGSRVWDVQSSFRIRMGPLSYDQFVAFMPEGDELLKLAQMTRLFVGADKSFDVQLTLRGDQVPALQLGGGGKGPGPRLGWNTWFKKDDHRGDVSDAVFSLDNYA</sequence>
<dbReference type="Pfam" id="PF06996">
    <property type="entry name" value="T6SS_TssG"/>
    <property type="match status" value="1"/>
</dbReference>
<proteinExistence type="predicted"/>
<dbReference type="PANTHER" id="PTHR35564:SF4">
    <property type="entry name" value="CYTOPLASMIC PROTEIN"/>
    <property type="match status" value="1"/>
</dbReference>
<keyword evidence="3" id="KW-1185">Reference proteome</keyword>
<dbReference type="AlphaFoldDB" id="A0A545TTB3"/>
<accession>A0A545TTB3</accession>
<dbReference type="EMBL" id="VHSH01000003">
    <property type="protein sequence ID" value="TQV80453.1"/>
    <property type="molecule type" value="Genomic_DNA"/>
</dbReference>
<feature type="region of interest" description="Disordered" evidence="1">
    <location>
        <begin position="41"/>
        <end position="65"/>
    </location>
</feature>
<evidence type="ECO:0000256" key="1">
    <source>
        <dbReference type="SAM" id="MobiDB-lite"/>
    </source>
</evidence>
<dbReference type="OrthoDB" id="1523296at2"/>
<dbReference type="RefSeq" id="WP_142896167.1">
    <property type="nucleotide sequence ID" value="NZ_ML660054.1"/>
</dbReference>
<protein>
    <submittedName>
        <fullName evidence="2">Type VI secretion system baseplate subunit TssG</fullName>
    </submittedName>
</protein>
<organism evidence="2 3">
    <name type="scientific">Denitrobaculum tricleocarpae</name>
    <dbReference type="NCBI Taxonomy" id="2591009"/>
    <lineage>
        <taxon>Bacteria</taxon>
        <taxon>Pseudomonadati</taxon>
        <taxon>Pseudomonadota</taxon>
        <taxon>Alphaproteobacteria</taxon>
        <taxon>Rhodospirillales</taxon>
        <taxon>Rhodospirillaceae</taxon>
        <taxon>Denitrobaculum</taxon>
    </lineage>
</organism>
<dbReference type="NCBIfam" id="TIGR03347">
    <property type="entry name" value="VI_chp_1"/>
    <property type="match status" value="1"/>
</dbReference>
<dbReference type="InterPro" id="IPR010732">
    <property type="entry name" value="T6SS_TssG-like"/>
</dbReference>
<gene>
    <name evidence="2" type="primary">tssG</name>
    <name evidence="2" type="ORF">FKG95_09755</name>
</gene>
<evidence type="ECO:0000313" key="3">
    <source>
        <dbReference type="Proteomes" id="UP000315252"/>
    </source>
</evidence>
<evidence type="ECO:0000313" key="2">
    <source>
        <dbReference type="EMBL" id="TQV80453.1"/>
    </source>
</evidence>
<dbReference type="PANTHER" id="PTHR35564">
    <property type="match status" value="1"/>
</dbReference>
<name>A0A545TTB3_9PROT</name>
<comment type="caution">
    <text evidence="2">The sequence shown here is derived from an EMBL/GenBank/DDBJ whole genome shotgun (WGS) entry which is preliminary data.</text>
</comment>
<dbReference type="Proteomes" id="UP000315252">
    <property type="component" value="Unassembled WGS sequence"/>
</dbReference>